<reference evidence="12 13" key="1">
    <citation type="submission" date="2020-04" db="EMBL/GenBank/DDBJ databases">
        <title>Perkinsus olseni comparative genomics.</title>
        <authorList>
            <person name="Bogema D.R."/>
        </authorList>
    </citation>
    <scope>NUCLEOTIDE SEQUENCE [LARGE SCALE GENOMIC DNA]</scope>
    <source>
        <strain evidence="12 13">ATCC PRA-207</strain>
    </source>
</reference>
<keyword evidence="2" id="KW-0548">Nucleotidyltransferase</keyword>
<evidence type="ECO:0000259" key="8">
    <source>
        <dbReference type="PROSITE" id="PS50158"/>
    </source>
</evidence>
<dbReference type="PROSITE" id="PS50994">
    <property type="entry name" value="INTEGRASE"/>
    <property type="match status" value="1"/>
</dbReference>
<evidence type="ECO:0000256" key="4">
    <source>
        <dbReference type="ARBA" id="ARBA00022759"/>
    </source>
</evidence>
<sequence length="1662" mass="184992">TTNIMGAVPRTDASGLNPGTGMSGSGLVSGATSGELQSLASYMGISLDLVDQLRMTDLDSVHAQDANISWADKLTHRRALEQVLLAKSAGCKKVAATTAKSSENVDVSKLISRAKDAGKVSGGEVDSMDEYACGSDAFKYFYLRASLDEDIRGYVNKEVKAKINKEDLATQLEWDKLTYTPGSTRMESHLTKLLTLADRVSMSRGSEVSDPVASYAAMRREVRRWAQYNEKPVSAANAAEENDIEVGLSIALGDMDKDACWRCGLKGHRAFECRGKVYQPDKRCPRCGSFDHDLSQCSLSASTICGRCKQPGHYSATCDAELPVKRFNTRGGRGRRNPPVMVVTAEGDTVGTSDSVPAACDSSGSADCTSVPVMQVDLMAVGARSDGQEPLDVKIVPPAELCVDVAGKSVKFLIDSGAGLNFISEALATELSALSSQPFRPLVRELRVVFGNDHKVLVSKGLELPLTVTRHGEKECILVSFVILPNLNPSALIGRPGICDLALSVHGAAPVKSAEEVAVCNIEPVETIEVAGKGKRLLAHCPRLEESNPELHVEPQRRRSDRERKAIYRLLCLMEKEDKVVRLQPGQAWTINEVVLVAKKGAESWKVLPDILEKKDDEKLLAHFRVTLDLRFTNKIGTSTPSLESEDRSKLSQYGVNDLIGSLPRSHGAYFGRIDLRDAFHGVYISSKMQKHMATRVLDDQGVEVVFAWNRLPMGYKQSSGLFGRSVEVMLVEARRNLKDLGIDCSLRSLQDDVIVAGPTAQMVNDGLDALIKVVRSFGFECRDSKVQRATDHLVFCGHMISGREIGLPLLTPCPQRRDLSSAAFEAEWEIFVKKCKSSSARLKFLRKWAGVFQWFGHWLEDQDQDALRCLNGVVKKLLNNDAVEDAQWKEVSVAWHVLAQSFMRGLTPLYLGRCIATLVVTDSNVQSWYGAILGVVVLNADSACPALFPELEERLYNVSPCDDIFPMPPSGMTYRVLPVRLCGGVWKKREQLRSSTWRERGAQLQCVSENLDALRGDRVISLNDNANLCKTWRDVQGDFGYTSEPYAGVWIKRWELFEAYVDKCVWLPREVDALRWTDMSARRLADDDLGGDVAGEVKVLPVRADDSSNELNVDDRTKREVDDVYNQLTVPDEKMHSVMVTFSGKDSYEEAMLWLSSQQKKDEQLVKIRESCEKDRREGRQFCVEEDFLFHLGRWRADEPVVKQAVMPDCDGLRSSILGEFHEYGIHGSAQMLSGMVQLAYWWPTLRRDCKAFVRKCEVCQRSTKCASDLCVSRSGQRLQVPLPWYSVGSDIFMLGRELESEFNLHWTAMLTITCAYTGFTVLVPLPQPVDSACVVNAYLYAFSLYGYPRHLRCDGGGNLVSQEVASWLLAHGVQNTVAVGYSPWTGGYYERRHKDLASSLRKFLLDLKYGTGAMYVNSPFALAAMLQNQLNSYGMDWRGARDTTPQMLMTGTIPKPPASLDDIAPRDRWSSQGVFGGINLKEASGEDVAAEEAKLVEVLRKRASDIRRRRDDCLRDFNMIWLERREEARNSFDQTLARKQTKESLKVGDRVLLAERSPSKLAPRWSKPQEVVALRGLRCIIKDDNGTLREVHLRYVKKFCDDDGEIPQAASSKRDRCEETDDEDADSGHGNGHHDAAASSAIRTRPVRKCSRMVSYAHQL</sequence>
<dbReference type="InterPro" id="IPR043128">
    <property type="entry name" value="Rev_trsase/Diguanyl_cyclase"/>
</dbReference>
<organism evidence="12 13">
    <name type="scientific">Perkinsus olseni</name>
    <name type="common">Perkinsus atlanticus</name>
    <dbReference type="NCBI Taxonomy" id="32597"/>
    <lineage>
        <taxon>Eukaryota</taxon>
        <taxon>Sar</taxon>
        <taxon>Alveolata</taxon>
        <taxon>Perkinsozoa</taxon>
        <taxon>Perkinsea</taxon>
        <taxon>Perkinsida</taxon>
        <taxon>Perkinsidae</taxon>
        <taxon>Perkinsus</taxon>
    </lineage>
</organism>
<evidence type="ECO:0000259" key="11">
    <source>
        <dbReference type="PROSITE" id="PS50994"/>
    </source>
</evidence>
<evidence type="ECO:0000256" key="3">
    <source>
        <dbReference type="ARBA" id="ARBA00022722"/>
    </source>
</evidence>
<dbReference type="PROSITE" id="PS50878">
    <property type="entry name" value="RT_POL"/>
    <property type="match status" value="1"/>
</dbReference>
<evidence type="ECO:0000256" key="7">
    <source>
        <dbReference type="SAM" id="MobiDB-lite"/>
    </source>
</evidence>
<dbReference type="Gene3D" id="3.30.420.10">
    <property type="entry name" value="Ribonuclease H-like superfamily/Ribonuclease H"/>
    <property type="match status" value="1"/>
</dbReference>
<gene>
    <name evidence="12" type="ORF">FOZ63_020739</name>
</gene>
<feature type="domain" description="Reverse transcriptase" evidence="10">
    <location>
        <begin position="578"/>
        <end position="801"/>
    </location>
</feature>
<dbReference type="InterPro" id="IPR001995">
    <property type="entry name" value="Peptidase_A2_cat"/>
</dbReference>
<dbReference type="InterPro" id="IPR001584">
    <property type="entry name" value="Integrase_cat-core"/>
</dbReference>
<dbReference type="PROSITE" id="PS50175">
    <property type="entry name" value="ASP_PROT_RETROV"/>
    <property type="match status" value="1"/>
</dbReference>
<dbReference type="GO" id="GO:0004190">
    <property type="term" value="F:aspartic-type endopeptidase activity"/>
    <property type="evidence" value="ECO:0007669"/>
    <property type="project" value="InterPro"/>
</dbReference>
<evidence type="ECO:0000313" key="13">
    <source>
        <dbReference type="Proteomes" id="UP000553632"/>
    </source>
</evidence>
<comment type="caution">
    <text evidence="12">The sequence shown here is derived from an EMBL/GenBank/DDBJ whole genome shotgun (WGS) entry which is preliminary data.</text>
</comment>
<proteinExistence type="predicted"/>
<dbReference type="InterPro" id="IPR012337">
    <property type="entry name" value="RNaseH-like_sf"/>
</dbReference>
<keyword evidence="4" id="KW-0255">Endonuclease</keyword>
<dbReference type="PANTHER" id="PTHR37984:SF5">
    <property type="entry name" value="PROTEIN NYNRIN-LIKE"/>
    <property type="match status" value="1"/>
</dbReference>
<dbReference type="Gene3D" id="3.30.70.270">
    <property type="match status" value="1"/>
</dbReference>
<dbReference type="Gene3D" id="3.10.10.10">
    <property type="entry name" value="HIV Type 1 Reverse Transcriptase, subunit A, domain 1"/>
    <property type="match status" value="1"/>
</dbReference>
<dbReference type="InterPro" id="IPR021109">
    <property type="entry name" value="Peptidase_aspartic_dom_sf"/>
</dbReference>
<keyword evidence="6" id="KW-0863">Zinc-finger</keyword>
<keyword evidence="3" id="KW-0540">Nuclease</keyword>
<evidence type="ECO:0000313" key="12">
    <source>
        <dbReference type="EMBL" id="KAF4750987.1"/>
    </source>
</evidence>
<dbReference type="InterPro" id="IPR036875">
    <property type="entry name" value="Znf_CCHC_sf"/>
</dbReference>
<dbReference type="PROSITE" id="PS50158">
    <property type="entry name" value="ZF_CCHC"/>
    <property type="match status" value="1"/>
</dbReference>
<keyword evidence="5" id="KW-0378">Hydrolase</keyword>
<dbReference type="Gene3D" id="2.40.70.10">
    <property type="entry name" value="Acid Proteases"/>
    <property type="match status" value="1"/>
</dbReference>
<dbReference type="GO" id="GO:0015074">
    <property type="term" value="P:DNA integration"/>
    <property type="evidence" value="ECO:0007669"/>
    <property type="project" value="InterPro"/>
</dbReference>
<dbReference type="GO" id="GO:0006508">
    <property type="term" value="P:proteolysis"/>
    <property type="evidence" value="ECO:0007669"/>
    <property type="project" value="InterPro"/>
</dbReference>
<dbReference type="SUPFAM" id="SSF57756">
    <property type="entry name" value="Retrovirus zinc finger-like domains"/>
    <property type="match status" value="1"/>
</dbReference>
<dbReference type="Pfam" id="PF00078">
    <property type="entry name" value="RVT_1"/>
    <property type="match status" value="1"/>
</dbReference>
<dbReference type="SUPFAM" id="SSF56672">
    <property type="entry name" value="DNA/RNA polymerases"/>
    <property type="match status" value="1"/>
</dbReference>
<feature type="domain" description="CCHC-type" evidence="8">
    <location>
        <begin position="260"/>
        <end position="274"/>
    </location>
</feature>
<keyword evidence="6" id="KW-0862">Zinc</keyword>
<dbReference type="GO" id="GO:0003676">
    <property type="term" value="F:nucleic acid binding"/>
    <property type="evidence" value="ECO:0007669"/>
    <property type="project" value="InterPro"/>
</dbReference>
<keyword evidence="1" id="KW-0808">Transferase</keyword>
<feature type="domain" description="Peptidase A2" evidence="9">
    <location>
        <begin position="410"/>
        <end position="497"/>
    </location>
</feature>
<dbReference type="PANTHER" id="PTHR37984">
    <property type="entry name" value="PROTEIN CBG26694"/>
    <property type="match status" value="1"/>
</dbReference>
<feature type="non-terminal residue" evidence="12">
    <location>
        <position position="1662"/>
    </location>
</feature>
<dbReference type="Gene3D" id="1.10.340.70">
    <property type="match status" value="1"/>
</dbReference>
<keyword evidence="6" id="KW-0479">Metal-binding</keyword>
<keyword evidence="13" id="KW-1185">Reference proteome</keyword>
<dbReference type="Gene3D" id="4.10.60.10">
    <property type="entry name" value="Zinc finger, CCHC-type"/>
    <property type="match status" value="1"/>
</dbReference>
<dbReference type="GO" id="GO:0004519">
    <property type="term" value="F:endonuclease activity"/>
    <property type="evidence" value="ECO:0007669"/>
    <property type="project" value="UniProtKB-KW"/>
</dbReference>
<evidence type="ECO:0000259" key="9">
    <source>
        <dbReference type="PROSITE" id="PS50175"/>
    </source>
</evidence>
<dbReference type="InterPro" id="IPR043502">
    <property type="entry name" value="DNA/RNA_pol_sf"/>
</dbReference>
<evidence type="ECO:0000256" key="2">
    <source>
        <dbReference type="ARBA" id="ARBA00022695"/>
    </source>
</evidence>
<dbReference type="EMBL" id="JABANO010006915">
    <property type="protein sequence ID" value="KAF4750987.1"/>
    <property type="molecule type" value="Genomic_DNA"/>
</dbReference>
<dbReference type="Proteomes" id="UP000553632">
    <property type="component" value="Unassembled WGS sequence"/>
</dbReference>
<dbReference type="OMA" id="NANLCKT"/>
<dbReference type="InterPro" id="IPR001878">
    <property type="entry name" value="Znf_CCHC"/>
</dbReference>
<accession>A0A7J6U2E3</accession>
<evidence type="ECO:0000256" key="6">
    <source>
        <dbReference type="PROSITE-ProRule" id="PRU00047"/>
    </source>
</evidence>
<feature type="domain" description="Integrase catalytic" evidence="11">
    <location>
        <begin position="1279"/>
        <end position="1455"/>
    </location>
</feature>
<dbReference type="InterPro" id="IPR041588">
    <property type="entry name" value="Integrase_H2C2"/>
</dbReference>
<feature type="region of interest" description="Disordered" evidence="7">
    <location>
        <begin position="1609"/>
        <end position="1648"/>
    </location>
</feature>
<dbReference type="GO" id="GO:0008270">
    <property type="term" value="F:zinc ion binding"/>
    <property type="evidence" value="ECO:0007669"/>
    <property type="project" value="UniProtKB-KW"/>
</dbReference>
<evidence type="ECO:0000259" key="10">
    <source>
        <dbReference type="PROSITE" id="PS50878"/>
    </source>
</evidence>
<dbReference type="CDD" id="cd00303">
    <property type="entry name" value="retropepsin_like"/>
    <property type="match status" value="1"/>
</dbReference>
<dbReference type="GO" id="GO:0016779">
    <property type="term" value="F:nucleotidyltransferase activity"/>
    <property type="evidence" value="ECO:0007669"/>
    <property type="project" value="UniProtKB-KW"/>
</dbReference>
<dbReference type="InterPro" id="IPR036397">
    <property type="entry name" value="RNaseH_sf"/>
</dbReference>
<dbReference type="InterPro" id="IPR050951">
    <property type="entry name" value="Retrovirus_Pol_polyprotein"/>
</dbReference>
<dbReference type="InterPro" id="IPR000477">
    <property type="entry name" value="RT_dom"/>
</dbReference>
<evidence type="ECO:0000256" key="5">
    <source>
        <dbReference type="ARBA" id="ARBA00022801"/>
    </source>
</evidence>
<protein>
    <submittedName>
        <fullName evidence="12">Uncharacterized protein</fullName>
    </submittedName>
</protein>
<name>A0A7J6U2E3_PEROL</name>
<dbReference type="Pfam" id="PF17921">
    <property type="entry name" value="Integrase_H2C2"/>
    <property type="match status" value="1"/>
</dbReference>
<dbReference type="SMART" id="SM00343">
    <property type="entry name" value="ZnF_C2HC"/>
    <property type="match status" value="3"/>
</dbReference>
<dbReference type="SUPFAM" id="SSF53098">
    <property type="entry name" value="Ribonuclease H-like"/>
    <property type="match status" value="1"/>
</dbReference>
<evidence type="ECO:0000256" key="1">
    <source>
        <dbReference type="ARBA" id="ARBA00022679"/>
    </source>
</evidence>